<dbReference type="Proteomes" id="UP000318081">
    <property type="component" value="Chromosome"/>
</dbReference>
<proteinExistence type="predicted"/>
<keyword evidence="2" id="KW-1185">Reference proteome</keyword>
<protein>
    <submittedName>
        <fullName evidence="1">Uncharacterized protein</fullName>
    </submittedName>
</protein>
<evidence type="ECO:0000313" key="2">
    <source>
        <dbReference type="Proteomes" id="UP000318081"/>
    </source>
</evidence>
<accession>A0ABX5XJJ9</accession>
<organism evidence="1 2">
    <name type="scientific">Stieleria magnilauensis</name>
    <dbReference type="NCBI Taxonomy" id="2527963"/>
    <lineage>
        <taxon>Bacteria</taxon>
        <taxon>Pseudomonadati</taxon>
        <taxon>Planctomycetota</taxon>
        <taxon>Planctomycetia</taxon>
        <taxon>Pirellulales</taxon>
        <taxon>Pirellulaceae</taxon>
        <taxon>Stieleria</taxon>
    </lineage>
</organism>
<name>A0ABX5XJJ9_9BACT</name>
<gene>
    <name evidence="1" type="ORF">TBK1r_10940</name>
</gene>
<evidence type="ECO:0000313" key="1">
    <source>
        <dbReference type="EMBL" id="QDV82169.1"/>
    </source>
</evidence>
<dbReference type="EMBL" id="CP036432">
    <property type="protein sequence ID" value="QDV82169.1"/>
    <property type="molecule type" value="Genomic_DNA"/>
</dbReference>
<reference evidence="1 2" key="1">
    <citation type="submission" date="2019-02" db="EMBL/GenBank/DDBJ databases">
        <title>Deep-cultivation of Planctomycetes and their phenomic and genomic characterization uncovers novel biology.</title>
        <authorList>
            <person name="Wiegand S."/>
            <person name="Jogler M."/>
            <person name="Boedeker C."/>
            <person name="Pinto D."/>
            <person name="Vollmers J."/>
            <person name="Rivas-Marin E."/>
            <person name="Kohn T."/>
            <person name="Peeters S.H."/>
            <person name="Heuer A."/>
            <person name="Rast P."/>
            <person name="Oberbeckmann S."/>
            <person name="Bunk B."/>
            <person name="Jeske O."/>
            <person name="Meyerdierks A."/>
            <person name="Storesund J.E."/>
            <person name="Kallscheuer N."/>
            <person name="Luecker S."/>
            <person name="Lage O.M."/>
            <person name="Pohl T."/>
            <person name="Merkel B.J."/>
            <person name="Hornburger P."/>
            <person name="Mueller R.-W."/>
            <person name="Bruemmer F."/>
            <person name="Labrenz M."/>
            <person name="Spormann A.M."/>
            <person name="Op den Camp H."/>
            <person name="Overmann J."/>
            <person name="Amann R."/>
            <person name="Jetten M.S.M."/>
            <person name="Mascher T."/>
            <person name="Medema M.H."/>
            <person name="Devos D.P."/>
            <person name="Kaster A.-K."/>
            <person name="Ovreas L."/>
            <person name="Rohde M."/>
            <person name="Galperin M.Y."/>
            <person name="Jogler C."/>
        </authorList>
    </citation>
    <scope>NUCLEOTIDE SEQUENCE [LARGE SCALE GENOMIC DNA]</scope>
    <source>
        <strain evidence="1 2">TBK1r</strain>
    </source>
</reference>
<sequence>MVGKLVGDDFRRLTTIGLVVANDSRLHLRGFFQRSLVDDFNIHLGHRLAKIEMNDVTTGESRYSTRLLLLCVFTQQLGDLWSLLLDSVKINLHADGTADTGVEACEPFAPLAGN</sequence>